<sequence>MWIDALCIQQGRGGDWHAEAQAMDAIYTNAAVTIALVDGTGLDELARVRETSFISNPQALGRMLSDVSSQTDPELGTSSPSQEEVCRALSATGNFISRPSGVLDSRAWAFQEKLLSRRIISITREGLFWDCLHHSACDRRPLGIQGDHSPDFRDSDDRKVKRLLLDTPQPLFVGSGVGPHASPCASRPELLWHWRRILQQYTKRSLTYQTDRLLAVDGVMRRMGQILLDENVLGICRTDAIRCLLWFEEPRSDVLRRILSNEPAAPDYSLQRAARSHTGYLQPLREIGFGVGKANLLRAKNKVAAITGRLSLHSRSESTVSINTDAISRRLIAPSWSWAGVANPIQYRLWHPHNCNQDSPRELFTELAVVESMHAQRSDDRPFGSYEGLLVLEGHSVNCFIHDANVYAYHSWYVPLERAGDDLVNREELLAELEHGDSYALDPERVLKSLDDARANLGPEENVNWYLFMVWFASRAHRDGSITESTPLLADDTEGYLEKRRAHQREHETRQLQGARSWPLMRSPVDRMAILRFEFLRDHFEGRLARDNPQERVEQEAAVNATVTATDSEETAGEEKKKMSAAEEAPVPADGQRNMKPHSNHHKYEMARLLVLGRGGYDGVHMGQYCLVLRQVGSRWKRIGICVFDAQKCCLQDPRRCHKCIPTGGIKPCLGHWDRFEIE</sequence>
<reference evidence="3" key="1">
    <citation type="submission" date="2010-05" db="EMBL/GenBank/DDBJ databases">
        <title>The Genome Sequence of Magnaporthe poae strain ATCC 64411.</title>
        <authorList>
            <consortium name="The Broad Institute Genome Sequencing Platform"/>
            <consortium name="Broad Institute Genome Sequencing Center for Infectious Disease"/>
            <person name="Ma L.-J."/>
            <person name="Dead R."/>
            <person name="Young S."/>
            <person name="Zeng Q."/>
            <person name="Koehrsen M."/>
            <person name="Alvarado L."/>
            <person name="Berlin A."/>
            <person name="Chapman S.B."/>
            <person name="Chen Z."/>
            <person name="Freedman E."/>
            <person name="Gellesch M."/>
            <person name="Goldberg J."/>
            <person name="Griggs A."/>
            <person name="Gujja S."/>
            <person name="Heilman E.R."/>
            <person name="Heiman D."/>
            <person name="Hepburn T."/>
            <person name="Howarth C."/>
            <person name="Jen D."/>
            <person name="Larson L."/>
            <person name="Mehta T."/>
            <person name="Neiman D."/>
            <person name="Pearson M."/>
            <person name="Roberts A."/>
            <person name="Saif S."/>
            <person name="Shea T."/>
            <person name="Shenoy N."/>
            <person name="Sisk P."/>
            <person name="Stolte C."/>
            <person name="Sykes S."/>
            <person name="Walk T."/>
            <person name="White J."/>
            <person name="Yandava C."/>
            <person name="Haas B."/>
            <person name="Nusbaum C."/>
            <person name="Birren B."/>
        </authorList>
    </citation>
    <scope>NUCLEOTIDE SEQUENCE</scope>
    <source>
        <strain evidence="3">ATCC 64411</strain>
    </source>
</reference>
<evidence type="ECO:0000313" key="4">
    <source>
        <dbReference type="EnsemblFungi" id="MAPG_12032T0"/>
    </source>
</evidence>
<dbReference type="InterPro" id="IPR010730">
    <property type="entry name" value="HET"/>
</dbReference>
<protein>
    <recommendedName>
        <fullName evidence="2">Heterokaryon incompatibility domain-containing protein</fullName>
    </recommendedName>
</protein>
<feature type="domain" description="Heterokaryon incompatibility" evidence="2">
    <location>
        <begin position="1"/>
        <end position="112"/>
    </location>
</feature>
<reference evidence="4" key="5">
    <citation type="submission" date="2015-06" db="UniProtKB">
        <authorList>
            <consortium name="EnsemblFungi"/>
        </authorList>
    </citation>
    <scope>IDENTIFICATION</scope>
    <source>
        <strain evidence="4">ATCC 64411</strain>
    </source>
</reference>
<feature type="region of interest" description="Disordered" evidence="1">
    <location>
        <begin position="561"/>
        <end position="598"/>
    </location>
</feature>
<accession>A0A0C4EGP8</accession>
<evidence type="ECO:0000256" key="1">
    <source>
        <dbReference type="SAM" id="MobiDB-lite"/>
    </source>
</evidence>
<dbReference type="Pfam" id="PF06985">
    <property type="entry name" value="HET"/>
    <property type="match status" value="1"/>
</dbReference>
<evidence type="ECO:0000259" key="2">
    <source>
        <dbReference type="Pfam" id="PF06985"/>
    </source>
</evidence>
<dbReference type="eggNOG" id="ENOG502RN1W">
    <property type="taxonomic scope" value="Eukaryota"/>
</dbReference>
<gene>
    <name evidence="3" type="ORF">MAPG_12032</name>
</gene>
<name>A0A0C4EGP8_MAGP6</name>
<evidence type="ECO:0000313" key="5">
    <source>
        <dbReference type="Proteomes" id="UP000011715"/>
    </source>
</evidence>
<reference evidence="3" key="3">
    <citation type="submission" date="2011-03" db="EMBL/GenBank/DDBJ databases">
        <title>Annotation of Magnaporthe poae ATCC 64411.</title>
        <authorList>
            <person name="Ma L.-J."/>
            <person name="Dead R."/>
            <person name="Young S.K."/>
            <person name="Zeng Q."/>
            <person name="Gargeya S."/>
            <person name="Fitzgerald M."/>
            <person name="Haas B."/>
            <person name="Abouelleil A."/>
            <person name="Alvarado L."/>
            <person name="Arachchi H.M."/>
            <person name="Berlin A."/>
            <person name="Brown A."/>
            <person name="Chapman S.B."/>
            <person name="Chen Z."/>
            <person name="Dunbar C."/>
            <person name="Freedman E."/>
            <person name="Gearin G."/>
            <person name="Gellesch M."/>
            <person name="Goldberg J."/>
            <person name="Griggs A."/>
            <person name="Gujja S."/>
            <person name="Heiman D."/>
            <person name="Howarth C."/>
            <person name="Larson L."/>
            <person name="Lui A."/>
            <person name="MacDonald P.J.P."/>
            <person name="Mehta T."/>
            <person name="Montmayeur A."/>
            <person name="Murphy C."/>
            <person name="Neiman D."/>
            <person name="Pearson M."/>
            <person name="Priest M."/>
            <person name="Roberts A."/>
            <person name="Saif S."/>
            <person name="Shea T."/>
            <person name="Shenoy N."/>
            <person name="Sisk P."/>
            <person name="Stolte C."/>
            <person name="Sykes S."/>
            <person name="Yandava C."/>
            <person name="Wortman J."/>
            <person name="Nusbaum C."/>
            <person name="Birren B."/>
        </authorList>
    </citation>
    <scope>NUCLEOTIDE SEQUENCE</scope>
    <source>
        <strain evidence="3">ATCC 64411</strain>
    </source>
</reference>
<reference evidence="4" key="4">
    <citation type="journal article" date="2015" name="G3 (Bethesda)">
        <title>Genome sequences of three phytopathogenic species of the Magnaporthaceae family of fungi.</title>
        <authorList>
            <person name="Okagaki L.H."/>
            <person name="Nunes C.C."/>
            <person name="Sailsbery J."/>
            <person name="Clay B."/>
            <person name="Brown D."/>
            <person name="John T."/>
            <person name="Oh Y."/>
            <person name="Young N."/>
            <person name="Fitzgerald M."/>
            <person name="Haas B.J."/>
            <person name="Zeng Q."/>
            <person name="Young S."/>
            <person name="Adiconis X."/>
            <person name="Fan L."/>
            <person name="Levin J.Z."/>
            <person name="Mitchell T.K."/>
            <person name="Okubara P.A."/>
            <person name="Farman M.L."/>
            <person name="Kohn L.M."/>
            <person name="Birren B."/>
            <person name="Ma L.-J."/>
            <person name="Dean R.A."/>
        </authorList>
    </citation>
    <scope>NUCLEOTIDE SEQUENCE</scope>
    <source>
        <strain evidence="4">ATCC 64411 / 73-15</strain>
    </source>
</reference>
<keyword evidence="5" id="KW-1185">Reference proteome</keyword>
<proteinExistence type="predicted"/>
<dbReference type="PANTHER" id="PTHR33112">
    <property type="entry name" value="DOMAIN PROTEIN, PUTATIVE-RELATED"/>
    <property type="match status" value="1"/>
</dbReference>
<dbReference type="VEuPathDB" id="FungiDB:MAPG_12032"/>
<dbReference type="AlphaFoldDB" id="A0A0C4EGP8"/>
<organism evidence="4 5">
    <name type="scientific">Magnaporthiopsis poae (strain ATCC 64411 / 73-15)</name>
    <name type="common">Kentucky bluegrass fungus</name>
    <name type="synonym">Magnaporthe poae</name>
    <dbReference type="NCBI Taxonomy" id="644358"/>
    <lineage>
        <taxon>Eukaryota</taxon>
        <taxon>Fungi</taxon>
        <taxon>Dikarya</taxon>
        <taxon>Ascomycota</taxon>
        <taxon>Pezizomycotina</taxon>
        <taxon>Sordariomycetes</taxon>
        <taxon>Sordariomycetidae</taxon>
        <taxon>Magnaporthales</taxon>
        <taxon>Magnaporthaceae</taxon>
        <taxon>Magnaporthiopsis</taxon>
    </lineage>
</organism>
<dbReference type="OrthoDB" id="5125733at2759"/>
<reference evidence="5" key="2">
    <citation type="submission" date="2010-05" db="EMBL/GenBank/DDBJ databases">
        <title>The genome sequence of Magnaporthe poae strain ATCC 64411.</title>
        <authorList>
            <person name="Ma L.-J."/>
            <person name="Dead R."/>
            <person name="Young S."/>
            <person name="Zeng Q."/>
            <person name="Koehrsen M."/>
            <person name="Alvarado L."/>
            <person name="Berlin A."/>
            <person name="Chapman S.B."/>
            <person name="Chen Z."/>
            <person name="Freedman E."/>
            <person name="Gellesch M."/>
            <person name="Goldberg J."/>
            <person name="Griggs A."/>
            <person name="Gujja S."/>
            <person name="Heilman E.R."/>
            <person name="Heiman D."/>
            <person name="Hepburn T."/>
            <person name="Howarth C."/>
            <person name="Jen D."/>
            <person name="Larson L."/>
            <person name="Mehta T."/>
            <person name="Neiman D."/>
            <person name="Pearson M."/>
            <person name="Roberts A."/>
            <person name="Saif S."/>
            <person name="Shea T."/>
            <person name="Shenoy N."/>
            <person name="Sisk P."/>
            <person name="Stolte C."/>
            <person name="Sykes S."/>
            <person name="Walk T."/>
            <person name="White J."/>
            <person name="Yandava C."/>
            <person name="Haas B."/>
            <person name="Nusbaum C."/>
            <person name="Birren B."/>
        </authorList>
    </citation>
    <scope>NUCLEOTIDE SEQUENCE [LARGE SCALE GENOMIC DNA]</scope>
    <source>
        <strain evidence="5">ATCC 64411 / 73-15</strain>
    </source>
</reference>
<dbReference type="EMBL" id="GL877092">
    <property type="protein sequence ID" value="KLU93091.1"/>
    <property type="molecule type" value="Genomic_DNA"/>
</dbReference>
<dbReference type="Proteomes" id="UP000011715">
    <property type="component" value="Unassembled WGS sequence"/>
</dbReference>
<dbReference type="EnsemblFungi" id="MAPG_12032T0">
    <property type="protein sequence ID" value="MAPG_12032T0"/>
    <property type="gene ID" value="MAPG_12032"/>
</dbReference>
<evidence type="ECO:0000313" key="3">
    <source>
        <dbReference type="EMBL" id="KLU93091.1"/>
    </source>
</evidence>
<dbReference type="PANTHER" id="PTHR33112:SF10">
    <property type="entry name" value="TOL"/>
    <property type="match status" value="1"/>
</dbReference>
<dbReference type="EMBL" id="ADBL01003027">
    <property type="status" value="NOT_ANNOTATED_CDS"/>
    <property type="molecule type" value="Genomic_DNA"/>
</dbReference>